<organism evidence="2 3">
    <name type="scientific">Allorhodopirellula heiligendammensis</name>
    <dbReference type="NCBI Taxonomy" id="2714739"/>
    <lineage>
        <taxon>Bacteria</taxon>
        <taxon>Pseudomonadati</taxon>
        <taxon>Planctomycetota</taxon>
        <taxon>Planctomycetia</taxon>
        <taxon>Pirellulales</taxon>
        <taxon>Pirellulaceae</taxon>
        <taxon>Allorhodopirellula</taxon>
    </lineage>
</organism>
<feature type="region of interest" description="Disordered" evidence="1">
    <location>
        <begin position="1"/>
        <end position="48"/>
    </location>
</feature>
<evidence type="ECO:0000313" key="2">
    <source>
        <dbReference type="EMBL" id="TWU05364.1"/>
    </source>
</evidence>
<dbReference type="EMBL" id="SJPU01000023">
    <property type="protein sequence ID" value="TWU05364.1"/>
    <property type="molecule type" value="Genomic_DNA"/>
</dbReference>
<accession>A0A5C6B4E7</accession>
<proteinExistence type="predicted"/>
<protein>
    <submittedName>
        <fullName evidence="2">Uncharacterized protein</fullName>
    </submittedName>
</protein>
<gene>
    <name evidence="2" type="ORF">Poly21_57330</name>
</gene>
<comment type="caution">
    <text evidence="2">The sequence shown here is derived from an EMBL/GenBank/DDBJ whole genome shotgun (WGS) entry which is preliminary data.</text>
</comment>
<dbReference type="Proteomes" id="UP000319908">
    <property type="component" value="Unassembled WGS sequence"/>
</dbReference>
<feature type="compositionally biased region" description="Basic and acidic residues" evidence="1">
    <location>
        <begin position="27"/>
        <end position="36"/>
    </location>
</feature>
<keyword evidence="3" id="KW-1185">Reference proteome</keyword>
<name>A0A5C6B4E7_9BACT</name>
<reference evidence="2 3" key="1">
    <citation type="journal article" date="2020" name="Antonie Van Leeuwenhoek">
        <title>Rhodopirellula heiligendammensis sp. nov., Rhodopirellula pilleata sp. nov., and Rhodopirellula solitaria sp. nov. isolated from natural or artificial marine surfaces in Northern Germany and California, USA, and emended description of the genus Rhodopirellula.</title>
        <authorList>
            <person name="Kallscheuer N."/>
            <person name="Wiegand S."/>
            <person name="Jogler M."/>
            <person name="Boedeker C."/>
            <person name="Peeters S.H."/>
            <person name="Rast P."/>
            <person name="Heuer A."/>
            <person name="Jetten M.S.M."/>
            <person name="Rohde M."/>
            <person name="Jogler C."/>
        </authorList>
    </citation>
    <scope>NUCLEOTIDE SEQUENCE [LARGE SCALE GENOMIC DNA]</scope>
    <source>
        <strain evidence="2 3">Poly21</strain>
    </source>
</reference>
<dbReference type="AlphaFoldDB" id="A0A5C6B4E7"/>
<evidence type="ECO:0000313" key="3">
    <source>
        <dbReference type="Proteomes" id="UP000319908"/>
    </source>
</evidence>
<evidence type="ECO:0000256" key="1">
    <source>
        <dbReference type="SAM" id="MobiDB-lite"/>
    </source>
</evidence>
<sequence length="48" mass="5344">MSFQGKELAKTTCHSRPTPDQFLVFPVEKEKEKEGNGAEGQLNDPQPV</sequence>